<evidence type="ECO:0000256" key="3">
    <source>
        <dbReference type="ARBA" id="ARBA00022525"/>
    </source>
</evidence>
<dbReference type="EMBL" id="JANAVB010009994">
    <property type="protein sequence ID" value="KAJ6839634.1"/>
    <property type="molecule type" value="Genomic_DNA"/>
</dbReference>
<evidence type="ECO:0000256" key="5">
    <source>
        <dbReference type="ARBA" id="ARBA00023136"/>
    </source>
</evidence>
<sequence>MPMFLKLVNDYHVGIVPVMYRRVPCAKEGGMRFELKGNPYWTLVLVYNVAGAGEVTAVSVKGSRTGWIGMTRNWGQNWQTGVPLVGQSLSFWVTTSDGRSVESVNAVPDNWQFGQNYEGSQF</sequence>
<dbReference type="InterPro" id="IPR007118">
    <property type="entry name" value="Expan_Lol_pI"/>
</dbReference>
<dbReference type="AlphaFoldDB" id="A0AAX6HGI6"/>
<comment type="subcellular location">
    <subcellularLocation>
        <location evidence="6">Secreted</location>
        <location evidence="6">Cell wall</location>
    </subcellularLocation>
    <subcellularLocation>
        <location evidence="6">Membrane</location>
        <topology evidence="6">Peripheral membrane protein</topology>
    </subcellularLocation>
</comment>
<keyword evidence="10" id="KW-1185">Reference proteome</keyword>
<evidence type="ECO:0000313" key="9">
    <source>
        <dbReference type="EMBL" id="KAJ6839634.1"/>
    </source>
</evidence>
<dbReference type="InterPro" id="IPR036749">
    <property type="entry name" value="Expansin_CBD_sf"/>
</dbReference>
<keyword evidence="6" id="KW-0961">Cell wall biogenesis/degradation</keyword>
<dbReference type="PANTHER" id="PTHR31867">
    <property type="entry name" value="EXPANSIN-A15"/>
    <property type="match status" value="1"/>
</dbReference>
<comment type="caution">
    <text evidence="9">The sequence shown here is derived from an EMBL/GenBank/DDBJ whole genome shotgun (WGS) entry which is preliminary data.</text>
</comment>
<evidence type="ECO:0000313" key="8">
    <source>
        <dbReference type="EMBL" id="KAJ6832463.1"/>
    </source>
</evidence>
<name>A0AAX6HGI6_IRIPA</name>
<dbReference type="PRINTS" id="PR01226">
    <property type="entry name" value="EXPANSIN"/>
</dbReference>
<dbReference type="EMBL" id="JANAVB010016192">
    <property type="protein sequence ID" value="KAJ6832463.1"/>
    <property type="molecule type" value="Genomic_DNA"/>
</dbReference>
<feature type="domain" description="Expansin-like CBD" evidence="7">
    <location>
        <begin position="40"/>
        <end position="119"/>
    </location>
</feature>
<dbReference type="InterPro" id="IPR007117">
    <property type="entry name" value="Expansin_CBD"/>
</dbReference>
<evidence type="ECO:0000256" key="2">
    <source>
        <dbReference type="ARBA" id="ARBA00022512"/>
    </source>
</evidence>
<dbReference type="GO" id="GO:0005576">
    <property type="term" value="C:extracellular region"/>
    <property type="evidence" value="ECO:0007669"/>
    <property type="project" value="InterPro"/>
</dbReference>
<dbReference type="PRINTS" id="PR01225">
    <property type="entry name" value="EXPANSNFAMLY"/>
</dbReference>
<evidence type="ECO:0000256" key="6">
    <source>
        <dbReference type="RuleBase" id="RU365023"/>
    </source>
</evidence>
<dbReference type="GO" id="GO:0009664">
    <property type="term" value="P:plant-type cell wall organization"/>
    <property type="evidence" value="ECO:0007669"/>
    <property type="project" value="InterPro"/>
</dbReference>
<organism evidence="9 10">
    <name type="scientific">Iris pallida</name>
    <name type="common">Sweet iris</name>
    <dbReference type="NCBI Taxonomy" id="29817"/>
    <lineage>
        <taxon>Eukaryota</taxon>
        <taxon>Viridiplantae</taxon>
        <taxon>Streptophyta</taxon>
        <taxon>Embryophyta</taxon>
        <taxon>Tracheophyta</taxon>
        <taxon>Spermatophyta</taxon>
        <taxon>Magnoliopsida</taxon>
        <taxon>Liliopsida</taxon>
        <taxon>Asparagales</taxon>
        <taxon>Iridaceae</taxon>
        <taxon>Iridoideae</taxon>
        <taxon>Irideae</taxon>
        <taxon>Iris</taxon>
    </lineage>
</organism>
<comment type="function">
    <text evidence="6">Causes loosening and extension of plant cell walls by disrupting non-covalent bonding between cellulose microfibrils and matrix glucans. No enzymatic activity has been found.</text>
</comment>
<accession>A0AAX6HGI6</accession>
<protein>
    <recommendedName>
        <fullName evidence="6">Expansin</fullName>
    </recommendedName>
</protein>
<gene>
    <name evidence="9" type="ORF">M6B38_314535</name>
    <name evidence="8" type="ORF">M6B38_344630</name>
</gene>
<dbReference type="GO" id="GO:0016020">
    <property type="term" value="C:membrane"/>
    <property type="evidence" value="ECO:0007669"/>
    <property type="project" value="UniProtKB-SubCell"/>
</dbReference>
<dbReference type="Proteomes" id="UP001140949">
    <property type="component" value="Unassembled WGS sequence"/>
</dbReference>
<evidence type="ECO:0000256" key="1">
    <source>
        <dbReference type="ARBA" id="ARBA00005392"/>
    </source>
</evidence>
<evidence type="ECO:0000259" key="7">
    <source>
        <dbReference type="PROSITE" id="PS50843"/>
    </source>
</evidence>
<dbReference type="PROSITE" id="PS50843">
    <property type="entry name" value="EXPANSIN_CBD"/>
    <property type="match status" value="1"/>
</dbReference>
<evidence type="ECO:0000256" key="4">
    <source>
        <dbReference type="ARBA" id="ARBA00022729"/>
    </source>
</evidence>
<dbReference type="Pfam" id="PF01357">
    <property type="entry name" value="Expansin_C"/>
    <property type="match status" value="1"/>
</dbReference>
<keyword evidence="3 6" id="KW-0964">Secreted</keyword>
<keyword evidence="2 6" id="KW-0134">Cell wall</keyword>
<comment type="similarity">
    <text evidence="1 6">Belongs to the expansin family. Expansin A subfamily.</text>
</comment>
<keyword evidence="5" id="KW-0472">Membrane</keyword>
<dbReference type="FunFam" id="2.60.40.760:FF:000001">
    <property type="entry name" value="Expansin"/>
    <property type="match status" value="1"/>
</dbReference>
<dbReference type="InterPro" id="IPR002963">
    <property type="entry name" value="Expansin"/>
</dbReference>
<reference evidence="9" key="2">
    <citation type="submission" date="2023-04" db="EMBL/GenBank/DDBJ databases">
        <authorList>
            <person name="Bruccoleri R.E."/>
            <person name="Oakeley E.J."/>
            <person name="Faust A.-M."/>
            <person name="Dessus-Babus S."/>
            <person name="Altorfer M."/>
            <person name="Burckhardt D."/>
            <person name="Oertli M."/>
            <person name="Naumann U."/>
            <person name="Petersen F."/>
            <person name="Wong J."/>
        </authorList>
    </citation>
    <scope>NUCLEOTIDE SEQUENCE</scope>
    <source>
        <strain evidence="9">GSM-AAB239-AS_SAM_17_03QT</strain>
        <tissue evidence="9">Leaf</tissue>
    </source>
</reference>
<proteinExistence type="inferred from homology"/>
<dbReference type="Gene3D" id="2.60.40.760">
    <property type="entry name" value="Expansin, cellulose-binding-like domain"/>
    <property type="match status" value="1"/>
</dbReference>
<reference evidence="9" key="1">
    <citation type="journal article" date="2023" name="GigaByte">
        <title>Genome assembly of the bearded iris, Iris pallida Lam.</title>
        <authorList>
            <person name="Bruccoleri R.E."/>
            <person name="Oakeley E.J."/>
            <person name="Faust A.M.E."/>
            <person name="Altorfer M."/>
            <person name="Dessus-Babus S."/>
            <person name="Burckhardt D."/>
            <person name="Oertli M."/>
            <person name="Naumann U."/>
            <person name="Petersen F."/>
            <person name="Wong J."/>
        </authorList>
    </citation>
    <scope>NUCLEOTIDE SEQUENCE</scope>
    <source>
        <strain evidence="9">GSM-AAB239-AS_SAM_17_03QT</strain>
    </source>
</reference>
<dbReference type="SUPFAM" id="SSF49590">
    <property type="entry name" value="PHL pollen allergen"/>
    <property type="match status" value="1"/>
</dbReference>
<keyword evidence="4" id="KW-0732">Signal</keyword>
<evidence type="ECO:0000313" key="10">
    <source>
        <dbReference type="Proteomes" id="UP001140949"/>
    </source>
</evidence>